<dbReference type="Pfam" id="PF00571">
    <property type="entry name" value="CBS"/>
    <property type="match status" value="1"/>
</dbReference>
<name>A0A9D2G348_9FIRM</name>
<evidence type="ECO:0000313" key="3">
    <source>
        <dbReference type="Proteomes" id="UP000824102"/>
    </source>
</evidence>
<protein>
    <submittedName>
        <fullName evidence="2">CBS domain-containing protein</fullName>
    </submittedName>
</protein>
<accession>A0A9D2G348</accession>
<evidence type="ECO:0000313" key="2">
    <source>
        <dbReference type="EMBL" id="HIZ72214.1"/>
    </source>
</evidence>
<dbReference type="InterPro" id="IPR046342">
    <property type="entry name" value="CBS_dom_sf"/>
</dbReference>
<gene>
    <name evidence="2" type="ORF">H9964_01380</name>
</gene>
<dbReference type="EMBL" id="DXBB01000029">
    <property type="protein sequence ID" value="HIZ72214.1"/>
    <property type="molecule type" value="Genomic_DNA"/>
</dbReference>
<dbReference type="InterPro" id="IPR000644">
    <property type="entry name" value="CBS_dom"/>
</dbReference>
<dbReference type="Gene3D" id="3.10.580.10">
    <property type="entry name" value="CBS-domain"/>
    <property type="match status" value="1"/>
</dbReference>
<reference evidence="2" key="2">
    <citation type="submission" date="2021-04" db="EMBL/GenBank/DDBJ databases">
        <authorList>
            <person name="Gilroy R."/>
        </authorList>
    </citation>
    <scope>NUCLEOTIDE SEQUENCE</scope>
    <source>
        <strain evidence="2">ChiW7-2402</strain>
    </source>
</reference>
<dbReference type="SUPFAM" id="SSF54631">
    <property type="entry name" value="CBS-domain pair"/>
    <property type="match status" value="1"/>
</dbReference>
<organism evidence="2 3">
    <name type="scientific">Candidatus Gallimonas intestinavium</name>
    <dbReference type="NCBI Taxonomy" id="2838603"/>
    <lineage>
        <taxon>Bacteria</taxon>
        <taxon>Bacillati</taxon>
        <taxon>Bacillota</taxon>
        <taxon>Clostridia</taxon>
        <taxon>Candidatus Gallimonas</taxon>
    </lineage>
</organism>
<feature type="domain" description="CBS" evidence="1">
    <location>
        <begin position="100"/>
        <end position="150"/>
    </location>
</feature>
<dbReference type="Proteomes" id="UP000824102">
    <property type="component" value="Unassembled WGS sequence"/>
</dbReference>
<sequence length="236" mass="26796">MQQNNALEFISAYNIIDARLRALYRGKGNLNFSDLVRRCADHNPIVRKYEDDLVFCAKLRNVIVHNSTSERVVAQPCDDITQLMTRIAELLSSPPRLKELREKQVTGISSKQTVEEALIKIAKSDYSNLPVYRGEKPVGMINNRRLVRAMGSLLSEGGVLEELLSLPCEDILREEDLMRYYRILGKETPIQDAVDAFADNRKLLAVIVTPRGNWGEPILNILTSSDIPRLLKFLED</sequence>
<reference evidence="2" key="1">
    <citation type="journal article" date="2021" name="PeerJ">
        <title>Extensive microbial diversity within the chicken gut microbiome revealed by metagenomics and culture.</title>
        <authorList>
            <person name="Gilroy R."/>
            <person name="Ravi A."/>
            <person name="Getino M."/>
            <person name="Pursley I."/>
            <person name="Horton D.L."/>
            <person name="Alikhan N.F."/>
            <person name="Baker D."/>
            <person name="Gharbi K."/>
            <person name="Hall N."/>
            <person name="Watson M."/>
            <person name="Adriaenssens E.M."/>
            <person name="Foster-Nyarko E."/>
            <person name="Jarju S."/>
            <person name="Secka A."/>
            <person name="Antonio M."/>
            <person name="Oren A."/>
            <person name="Chaudhuri R.R."/>
            <person name="La Ragione R."/>
            <person name="Hildebrand F."/>
            <person name="Pallen M.J."/>
        </authorList>
    </citation>
    <scope>NUCLEOTIDE SEQUENCE</scope>
    <source>
        <strain evidence="2">ChiW7-2402</strain>
    </source>
</reference>
<dbReference type="AlphaFoldDB" id="A0A9D2G348"/>
<proteinExistence type="predicted"/>
<evidence type="ECO:0000259" key="1">
    <source>
        <dbReference type="Pfam" id="PF00571"/>
    </source>
</evidence>
<comment type="caution">
    <text evidence="2">The sequence shown here is derived from an EMBL/GenBank/DDBJ whole genome shotgun (WGS) entry which is preliminary data.</text>
</comment>